<evidence type="ECO:0000259" key="7">
    <source>
        <dbReference type="PROSITE" id="PS50106"/>
    </source>
</evidence>
<reference evidence="9" key="2">
    <citation type="submission" date="2025-08" db="UniProtKB">
        <authorList>
            <consortium name="RefSeq"/>
        </authorList>
    </citation>
    <scope>IDENTIFICATION</scope>
    <source>
        <strain evidence="9">S238N-H82</strain>
        <tissue evidence="9">Testes</tissue>
    </source>
</reference>
<keyword evidence="2" id="KW-0677">Repeat</keyword>
<dbReference type="Gene3D" id="2.120.10.30">
    <property type="entry name" value="TolB, C-terminal domain"/>
    <property type="match status" value="3"/>
</dbReference>
<feature type="domain" description="PH" evidence="6">
    <location>
        <begin position="1680"/>
        <end position="1778"/>
    </location>
</feature>
<name>A0A9J7KHV7_BRAFL</name>
<sequence>MGKKKQTKVTKKGGLIYSKAEWKEEYPAFRSGGGDENLVPRRPKKGDRERRARPYSEPVLSEINVDEPYDEEKARTLDRPSRPKSVMVGGPEARTKSPSRQPSRNLLSCLQIPEEQDEDEAVVTGDVPRIVVEEVDQPPTKRARQEPTKRSPQDPRHGRHGDVPMETGLPIEAIHLAGPAKPGRDAKGSPAKPTGTGTEASLDRRGPGTKGKPGDEGRSGTPDTDEKGKGKKKKVFGGKKKEKEDAEKDAQEGKKKPKEKKKEKERKNKKAAEKGNEREDRRQSPEGDDGTLQLREASLDRDPHGRGRLKDKRSSRQSPEHRPEDDLALAPTRVDDLAFTPVPVEHVTLAPAANMAAAPPQSKARVQAAPAYASRPEMVCPSEAPSDAPRMIKITFPVEQGVQTSPKSTPTSPTYLSPTSARPGSPESSPDNRRDGERGRARQRRTPEGGALEGEFLRRRSPLGDRYIVEKARLLDANVTPTDYAKMEAELESRSAPPGLEYPEHRSGAVPEYLVIGGLEHRSIPTQTTSSVFSRPSYSYTDSTATIAMATHADTMATHPDSHALRKVVAKEVSVSSLQDVSSSPGGEAVSGEMVTTETQEYKLYSSSSSFKTIEMYGAKFTLVGPTPTVVTETTTTSHITGTEPEYVTATSYVSGSPTQPGTNQMQYTTSTSHMPPETNYVTSYVSGAPTQPDAGQTQYTTSTGFVTGAHSDASPVQYTTSVTTYSAGPAQYAVPAQPASTGPTQYAVQAQQVNAGLTPAQPAVVVRREAATIQTVQHNKAANREAAVVESSHDIEIRPLRMEEETREEASPRSPEVIVSNLSPVRETVATFEQPTPDDAATSQYKLNYMHFPGRDTTITVVKRLSAGPTTLEGQQPEGEGGADLQADHSQGKPEVTYETKTVVTEVKSEVRQQKVPEVSYKPEEVKVKTNDLQESAPTFETKYEERAVDVPLPKAPPEEEVAAEVPEKKEKKKKKKRSWFRKGSSSSTSDDHSDAAEKPVTTVTAGDGVDAAVAMATVDDRVDADVAMATVSKPVEEKVVTMTTTRVVSGVEAGPERGMLGVEASVEPREIPEATLHAGKAEPGQGGAGDDLEGVGKVVMAEVKHEPMVLKDKPTGEGEEMRTVGREITDVSEALQVLKGSEADMTPVSQAVSQPITAPSYGSPVSQTSSQPIRAPAYRSPVNQDPSQPIRVSSYSSPVNQPVSEPISASSSRSPVSQDASQPIRAAVNQPVSQPIRAPSYSSPVNQDPSQPIRAPSQSPESENRPRGASARPDQSDRPGELTILLEGQKAAVPLSRQDRPYERLKNIIKAIDKVLESEGEAKASSALPLHEGIPRSAPHEGTSRSISVQTVQHSSLSNKEVQTDEEVDSEDDFLEVWAGRSPHSPSDRVIISRVPARQSTERRRAAGPTPDNRRPTLDDITVYRDGGCQTEFEADPQLGSPRGVGTEPLGEGSPYEKWRWEEINVVIKHQQDGGKTDVEGVETTWKRVPDVGDGEGEETTGVFDDSYRANNWIYVGDDDELPSAQSTPKGSPVMHSMGTSTDDDDDLPVEFSRRQVGRESTGTTLSEASFRQRYRNASRRKRQDTSARLANLPPAVRERTIRLAKQPGVQFGFRIQKSRPIVITEVDRDSPAERAGIRVGDILTSVQNRDVTDCPTDRLTLTVATTLGNTLRDMGGEPVATGYLHKLSGGRVGKQWRKRWFVLKKDNTLYYYKTREDKEPLGTIVLANYTITPAHEIGRTHAFKASRFNTRTYYFSAGTEEEMDMWSRLLNQASAQSAKHTFCQSPCLENLAVRGRALKCAVCRQQVRLPPQGVTGLPDNLMAGNMLERLQQSEETREQPSAPTPAAPAAKGTGHLHCNQKQGEPQSQRVTFGGEGSGTGQFDGPSGVTVSDEGEIFVADYGNQRIQVFTLQGTSKRQFAAVVPGGEKINPHDVAMDGEGNLWVVGWTESAHFAVQYNKQGRVLRKFDLQKTGFARGVAVDTRRNHILITQVTEDLDSYLHGAVLVFRPDGRLVKTVGRQQGMGYPWYMTVNGEGNILVSDRSVYVYNEDGQFLFQFGAEGSGEGQLSYPRGICTDRAGNVIVADQNNKRVEMFDKTGKFLKHITIDMEYPWEPVGQVGDTGPESADFAVQYNKQGRVLRKFDLQNAGWGRGDTVDTRRNHILITQTTGDWPDQHGEVLVFRPDGTLVRTVGQQQGMKHPWYITVDGEGNILVSDCENCCVYVYNEDGRFLFQFGDMEWPEAVTMVPQGQLVVTDMNNTISVFQPTDTTVPVLGHVRVQSLPSMPILVAPATISAAPAPIPAAPATRDIHYHHGNQRQREHQPQKILFGGEGSGSGKFIDPVGVTVSDEGEIFVADYGNRRIQVFTLQGTFVRQFPTVVSGRQKMDPYDVAMDGEGNLWVVGGKGSADFAMKYNKQGRVLRKFGLQNAAGWMKGVAVDTRRNHILITQTTGDMHNPHGAVLVFRPDGTLVGIVRQQQGMKHPWYITVDGEGNILVAGNIIVADGLNRRVEMFDRTRKFLKHITTGMQYPCAVAMAPQGQLVVTDVKNYSVSIFHCY</sequence>
<feature type="repeat" description="NHL" evidence="4">
    <location>
        <begin position="2188"/>
        <end position="2230"/>
    </location>
</feature>
<feature type="region of interest" description="Disordered" evidence="5">
    <location>
        <begin position="1521"/>
        <end position="1550"/>
    </location>
</feature>
<feature type="region of interest" description="Disordered" evidence="5">
    <location>
        <begin position="1156"/>
        <end position="1284"/>
    </location>
</feature>
<dbReference type="InterPro" id="IPR001258">
    <property type="entry name" value="NHL_repeat"/>
</dbReference>
<feature type="region of interest" description="Disordered" evidence="5">
    <location>
        <begin position="1834"/>
        <end position="1892"/>
    </location>
</feature>
<dbReference type="Pfam" id="PF01436">
    <property type="entry name" value="NHL"/>
    <property type="match status" value="2"/>
</dbReference>
<dbReference type="CDD" id="cd13248">
    <property type="entry name" value="PH_PEPP1_2_3"/>
    <property type="match status" value="1"/>
</dbReference>
<dbReference type="FunFam" id="2.120.10.30:FF:000253">
    <property type="entry name" value="Uncharacterized protein"/>
    <property type="match status" value="1"/>
</dbReference>
<evidence type="ECO:0000256" key="1">
    <source>
        <dbReference type="ARBA" id="ARBA00022729"/>
    </source>
</evidence>
<dbReference type="Gene3D" id="3.30.40.10">
    <property type="entry name" value="Zinc/RING finger domain, C3HC4 (zinc finger)"/>
    <property type="match status" value="1"/>
</dbReference>
<evidence type="ECO:0000256" key="4">
    <source>
        <dbReference type="PROSITE-ProRule" id="PRU00504"/>
    </source>
</evidence>
<feature type="region of interest" description="Disordered" evidence="5">
    <location>
        <begin position="1434"/>
        <end position="1455"/>
    </location>
</feature>
<dbReference type="PROSITE" id="PS50003">
    <property type="entry name" value="PH_DOMAIN"/>
    <property type="match status" value="1"/>
</dbReference>
<keyword evidence="1" id="KW-0732">Signal</keyword>
<evidence type="ECO:0000256" key="2">
    <source>
        <dbReference type="ARBA" id="ARBA00022737"/>
    </source>
</evidence>
<dbReference type="Proteomes" id="UP000001554">
    <property type="component" value="Chromosome 17"/>
</dbReference>
<feature type="region of interest" description="Disordered" evidence="5">
    <location>
        <begin position="1320"/>
        <end position="1422"/>
    </location>
</feature>
<feature type="repeat" description="NHL" evidence="4">
    <location>
        <begin position="1875"/>
        <end position="1915"/>
    </location>
</feature>
<feature type="repeat" description="NHL" evidence="4">
    <location>
        <begin position="2057"/>
        <end position="2100"/>
    </location>
</feature>
<dbReference type="Gene3D" id="2.30.29.30">
    <property type="entry name" value="Pleckstrin-homology domain (PH domain)/Phosphotyrosine-binding domain (PTB)"/>
    <property type="match status" value="1"/>
</dbReference>
<evidence type="ECO:0000313" key="8">
    <source>
        <dbReference type="Proteomes" id="UP000001554"/>
    </source>
</evidence>
<dbReference type="Gene3D" id="2.30.42.10">
    <property type="match status" value="1"/>
</dbReference>
<proteinExistence type="predicted"/>
<dbReference type="PROSITE" id="PS50106">
    <property type="entry name" value="PDZ"/>
    <property type="match status" value="1"/>
</dbReference>
<evidence type="ECO:0000256" key="5">
    <source>
        <dbReference type="SAM" id="MobiDB-lite"/>
    </source>
</evidence>
<dbReference type="GO" id="GO:0005576">
    <property type="term" value="C:extracellular region"/>
    <property type="evidence" value="ECO:0000318"/>
    <property type="project" value="GO_Central"/>
</dbReference>
<feature type="compositionally biased region" description="Basic and acidic residues" evidence="5">
    <location>
        <begin position="201"/>
        <end position="228"/>
    </location>
</feature>
<feature type="compositionally biased region" description="Basic and acidic residues" evidence="5">
    <location>
        <begin position="239"/>
        <end position="285"/>
    </location>
</feature>
<dbReference type="InterPro" id="IPR036034">
    <property type="entry name" value="PDZ_sf"/>
</dbReference>
<feature type="compositionally biased region" description="Basic and acidic residues" evidence="5">
    <location>
        <begin position="312"/>
        <end position="325"/>
    </location>
</feature>
<feature type="compositionally biased region" description="Polar residues" evidence="5">
    <location>
        <begin position="1862"/>
        <end position="1873"/>
    </location>
</feature>
<dbReference type="PANTHER" id="PTHR10680">
    <property type="entry name" value="PEPTIDYL-GLYCINE ALPHA-AMIDATING MONOOXYGENASE"/>
    <property type="match status" value="1"/>
</dbReference>
<feature type="compositionally biased region" description="Basic residues" evidence="5">
    <location>
        <begin position="972"/>
        <end position="982"/>
    </location>
</feature>
<gene>
    <name evidence="9" type="primary">LOC118404470</name>
</gene>
<dbReference type="CDD" id="cd00136">
    <property type="entry name" value="PDZ_canonical"/>
    <property type="match status" value="1"/>
</dbReference>
<dbReference type="OrthoDB" id="74412at2759"/>
<dbReference type="InterPro" id="IPR001478">
    <property type="entry name" value="PDZ"/>
</dbReference>
<feature type="region of interest" description="Disordered" evidence="5">
    <location>
        <begin position="871"/>
        <end position="896"/>
    </location>
</feature>
<evidence type="ECO:0000259" key="6">
    <source>
        <dbReference type="PROSITE" id="PS50003"/>
    </source>
</evidence>
<dbReference type="CDD" id="cd05819">
    <property type="entry name" value="NHL"/>
    <property type="match status" value="2"/>
</dbReference>
<evidence type="ECO:0000256" key="3">
    <source>
        <dbReference type="ARBA" id="ARBA00023180"/>
    </source>
</evidence>
<feature type="compositionally biased region" description="Basic residues" evidence="5">
    <location>
        <begin position="229"/>
        <end position="238"/>
    </location>
</feature>
<feature type="compositionally biased region" description="Acidic residues" evidence="5">
    <location>
        <begin position="1366"/>
        <end position="1377"/>
    </location>
</feature>
<accession>A0A9J7KHV7</accession>
<dbReference type="Pfam" id="PF00595">
    <property type="entry name" value="PDZ"/>
    <property type="match status" value="1"/>
</dbReference>
<feature type="compositionally biased region" description="Low complexity" evidence="5">
    <location>
        <begin position="1203"/>
        <end position="1224"/>
    </location>
</feature>
<feature type="region of interest" description="Disordered" evidence="5">
    <location>
        <begin position="926"/>
        <end position="1004"/>
    </location>
</feature>
<feature type="compositionally biased region" description="Polar residues" evidence="5">
    <location>
        <begin position="1242"/>
        <end position="1263"/>
    </location>
</feature>
<dbReference type="InterPro" id="IPR013083">
    <property type="entry name" value="Znf_RING/FYVE/PHD"/>
</dbReference>
<reference evidence="8" key="1">
    <citation type="journal article" date="2020" name="Nat. Ecol. Evol.">
        <title>Deeply conserved synteny resolves early events in vertebrate evolution.</title>
        <authorList>
            <person name="Simakov O."/>
            <person name="Marletaz F."/>
            <person name="Yue J.X."/>
            <person name="O'Connell B."/>
            <person name="Jenkins J."/>
            <person name="Brandt A."/>
            <person name="Calef R."/>
            <person name="Tung C.H."/>
            <person name="Huang T.K."/>
            <person name="Schmutz J."/>
            <person name="Satoh N."/>
            <person name="Yu J.K."/>
            <person name="Putnam N.H."/>
            <person name="Green R.E."/>
            <person name="Rokhsar D.S."/>
        </authorList>
    </citation>
    <scope>NUCLEOTIDE SEQUENCE [LARGE SCALE GENOMIC DNA]</scope>
    <source>
        <strain evidence="8">S238N-H82</strain>
    </source>
</reference>
<feature type="region of interest" description="Disordered" evidence="5">
    <location>
        <begin position="653"/>
        <end position="677"/>
    </location>
</feature>
<keyword evidence="8" id="KW-1185">Reference proteome</keyword>
<dbReference type="InterPro" id="IPR011042">
    <property type="entry name" value="6-blade_b-propeller_TolB-like"/>
</dbReference>
<feature type="compositionally biased region" description="Polar residues" evidence="5">
    <location>
        <begin position="1165"/>
        <end position="1174"/>
    </location>
</feature>
<feature type="compositionally biased region" description="Polar residues" evidence="5">
    <location>
        <begin position="96"/>
        <end position="108"/>
    </location>
</feature>
<feature type="compositionally biased region" description="Polar residues" evidence="5">
    <location>
        <begin position="1183"/>
        <end position="1202"/>
    </location>
</feature>
<dbReference type="GeneID" id="118404470"/>
<dbReference type="RefSeq" id="XP_035659437.1">
    <property type="nucleotide sequence ID" value="XM_035803544.1"/>
</dbReference>
<feature type="compositionally biased region" description="Low complexity" evidence="5">
    <location>
        <begin position="404"/>
        <end position="420"/>
    </location>
</feature>
<feature type="repeat" description="NHL" evidence="4">
    <location>
        <begin position="2331"/>
        <end position="2371"/>
    </location>
</feature>
<organism evidence="8 9">
    <name type="scientific">Branchiostoma floridae</name>
    <name type="common">Florida lancelet</name>
    <name type="synonym">Amphioxus</name>
    <dbReference type="NCBI Taxonomy" id="7739"/>
    <lineage>
        <taxon>Eukaryota</taxon>
        <taxon>Metazoa</taxon>
        <taxon>Chordata</taxon>
        <taxon>Cephalochordata</taxon>
        <taxon>Leptocardii</taxon>
        <taxon>Amphioxiformes</taxon>
        <taxon>Branchiostomatidae</taxon>
        <taxon>Branchiostoma</taxon>
    </lineage>
</organism>
<keyword evidence="3" id="KW-0325">Glycoprotein</keyword>
<feature type="compositionally biased region" description="Basic and acidic residues" evidence="5">
    <location>
        <begin position="430"/>
        <end position="440"/>
    </location>
</feature>
<feature type="compositionally biased region" description="Basic and acidic residues" evidence="5">
    <location>
        <begin position="143"/>
        <end position="163"/>
    </location>
</feature>
<feature type="region of interest" description="Disordered" evidence="5">
    <location>
        <begin position="27"/>
        <end position="332"/>
    </location>
</feature>
<dbReference type="FunFam" id="2.30.29.30:FF:000286">
    <property type="entry name" value="PH-protein kinase domain containing protein"/>
    <property type="match status" value="1"/>
</dbReference>
<dbReference type="PANTHER" id="PTHR10680:SF28">
    <property type="entry name" value="SMP-30_GLUCONOLACTONASE_LRE-LIKE REGION DOMAIN-CONTAINING PROTEIN"/>
    <property type="match status" value="1"/>
</dbReference>
<dbReference type="SUPFAM" id="SSF50156">
    <property type="entry name" value="PDZ domain-like"/>
    <property type="match status" value="1"/>
</dbReference>
<dbReference type="InterPro" id="IPR001849">
    <property type="entry name" value="PH_domain"/>
</dbReference>
<protein>
    <submittedName>
        <fullName evidence="9">Uncharacterized protein LOC118404470</fullName>
    </submittedName>
</protein>
<feature type="compositionally biased region" description="Polar residues" evidence="5">
    <location>
        <begin position="1346"/>
        <end position="1363"/>
    </location>
</feature>
<dbReference type="InterPro" id="IPR011993">
    <property type="entry name" value="PH-like_dom_sf"/>
</dbReference>
<dbReference type="SMART" id="SM00233">
    <property type="entry name" value="PH"/>
    <property type="match status" value="1"/>
</dbReference>
<feature type="compositionally biased region" description="Basic and acidic residues" evidence="5">
    <location>
        <begin position="71"/>
        <end position="81"/>
    </location>
</feature>
<feature type="region of interest" description="Disordered" evidence="5">
    <location>
        <begin position="354"/>
        <end position="457"/>
    </location>
</feature>
<dbReference type="SUPFAM" id="SSF101898">
    <property type="entry name" value="NHL repeat"/>
    <property type="match status" value="1"/>
</dbReference>
<dbReference type="SUPFAM" id="SSF50729">
    <property type="entry name" value="PH domain-like"/>
    <property type="match status" value="1"/>
</dbReference>
<dbReference type="KEGG" id="bfo:118404470"/>
<feature type="compositionally biased region" description="Basic and acidic residues" evidence="5">
    <location>
        <begin position="887"/>
        <end position="896"/>
    </location>
</feature>
<evidence type="ECO:0000313" key="9">
    <source>
        <dbReference type="RefSeq" id="XP_035659437.1"/>
    </source>
</evidence>
<dbReference type="PROSITE" id="PS51125">
    <property type="entry name" value="NHL"/>
    <property type="match status" value="4"/>
</dbReference>
<dbReference type="InterPro" id="IPR040392">
    <property type="entry name" value="PKHA4-7_PH"/>
</dbReference>
<dbReference type="SMART" id="SM00228">
    <property type="entry name" value="PDZ"/>
    <property type="match status" value="1"/>
</dbReference>
<dbReference type="SUPFAM" id="SSF63829">
    <property type="entry name" value="Calcium-dependent phosphotriesterase"/>
    <property type="match status" value="1"/>
</dbReference>
<dbReference type="Pfam" id="PF00169">
    <property type="entry name" value="PH"/>
    <property type="match status" value="1"/>
</dbReference>
<feature type="domain" description="PDZ" evidence="7">
    <location>
        <begin position="1603"/>
        <end position="1656"/>
    </location>
</feature>